<feature type="transmembrane region" description="Helical" evidence="7">
    <location>
        <begin position="90"/>
        <end position="107"/>
    </location>
</feature>
<feature type="transmembrane region" description="Helical" evidence="7">
    <location>
        <begin position="154"/>
        <end position="175"/>
    </location>
</feature>
<evidence type="ECO:0000256" key="3">
    <source>
        <dbReference type="ARBA" id="ARBA00022692"/>
    </source>
</evidence>
<dbReference type="STRING" id="861266.ARTSIC4J27_2481"/>
<evidence type="ECO:0000256" key="2">
    <source>
        <dbReference type="ARBA" id="ARBA00022475"/>
    </source>
</evidence>
<gene>
    <name evidence="8" type="primary">rbsC</name>
    <name evidence="8" type="ORF">ARTSIC4J27_2481</name>
</gene>
<dbReference type="Pfam" id="PF02653">
    <property type="entry name" value="BPD_transp_2"/>
    <property type="match status" value="1"/>
</dbReference>
<dbReference type="GO" id="GO:0022857">
    <property type="term" value="F:transmembrane transporter activity"/>
    <property type="evidence" value="ECO:0007669"/>
    <property type="project" value="InterPro"/>
</dbReference>
<feature type="transmembrane region" description="Helical" evidence="7">
    <location>
        <begin position="204"/>
        <end position="224"/>
    </location>
</feature>
<keyword evidence="9" id="KW-1185">Reference proteome</keyword>
<feature type="transmembrane region" description="Helical" evidence="7">
    <location>
        <begin position="61"/>
        <end position="78"/>
    </location>
</feature>
<evidence type="ECO:0000256" key="5">
    <source>
        <dbReference type="ARBA" id="ARBA00023136"/>
    </source>
</evidence>
<evidence type="ECO:0000256" key="1">
    <source>
        <dbReference type="ARBA" id="ARBA00004651"/>
    </source>
</evidence>
<feature type="transmembrane region" description="Helical" evidence="7">
    <location>
        <begin position="113"/>
        <end position="133"/>
    </location>
</feature>
<feature type="transmembrane region" description="Helical" evidence="7">
    <location>
        <begin position="6"/>
        <end position="23"/>
    </location>
</feature>
<feature type="transmembrane region" description="Helical" evidence="7">
    <location>
        <begin position="284"/>
        <end position="305"/>
    </location>
</feature>
<evidence type="ECO:0000313" key="9">
    <source>
        <dbReference type="Proteomes" id="UP000035722"/>
    </source>
</evidence>
<evidence type="ECO:0000256" key="4">
    <source>
        <dbReference type="ARBA" id="ARBA00022989"/>
    </source>
</evidence>
<keyword evidence="2" id="KW-1003">Cell membrane</keyword>
<dbReference type="PANTHER" id="PTHR32196">
    <property type="entry name" value="ABC TRANSPORTER PERMEASE PROTEIN YPHD-RELATED-RELATED"/>
    <property type="match status" value="1"/>
</dbReference>
<feature type="region of interest" description="Disordered" evidence="6">
    <location>
        <begin position="315"/>
        <end position="342"/>
    </location>
</feature>
<evidence type="ECO:0000256" key="6">
    <source>
        <dbReference type="SAM" id="MobiDB-lite"/>
    </source>
</evidence>
<proteinExistence type="predicted"/>
<dbReference type="InterPro" id="IPR001851">
    <property type="entry name" value="ABC_transp_permease"/>
</dbReference>
<dbReference type="EMBL" id="CAQI01000044">
    <property type="protein sequence ID" value="CCQ46518.1"/>
    <property type="molecule type" value="Genomic_DNA"/>
</dbReference>
<keyword evidence="5 7" id="KW-0472">Membrane</keyword>
<feature type="transmembrane region" description="Helical" evidence="7">
    <location>
        <begin position="35"/>
        <end position="55"/>
    </location>
</feature>
<dbReference type="CDD" id="cd06579">
    <property type="entry name" value="TM_PBP1_transp_AraH_like"/>
    <property type="match status" value="1"/>
</dbReference>
<reference evidence="9" key="1">
    <citation type="journal article" date="2014" name="Genome Announc.">
        <title>Genome Sequence of Arthrobacter siccitolerans 4J27, a Xeroprotectant-Producing Desiccation-Tolerant Microorganism.</title>
        <authorList>
            <person name="Manzanera M."/>
            <person name="Santa-Cruz-Calvo L."/>
            <person name="Vilchez J.I."/>
            <person name="Garcia-Fontana C."/>
            <person name="Silva-Castro G.A."/>
            <person name="Calvo C."/>
            <person name="Gonzalez-Lopez J."/>
        </authorList>
    </citation>
    <scope>NUCLEOTIDE SEQUENCE [LARGE SCALE GENOMIC DNA]</scope>
    <source>
        <strain evidence="9">4J27</strain>
    </source>
</reference>
<comment type="caution">
    <text evidence="8">The sequence shown here is derived from an EMBL/GenBank/DDBJ whole genome shotgun (WGS) entry which is preliminary data.</text>
</comment>
<comment type="subcellular location">
    <subcellularLocation>
        <location evidence="1">Cell membrane</location>
        <topology evidence="1">Multi-pass membrane protein</topology>
    </subcellularLocation>
</comment>
<dbReference type="Proteomes" id="UP000035722">
    <property type="component" value="Unassembled WGS sequence"/>
</dbReference>
<feature type="transmembrane region" description="Helical" evidence="7">
    <location>
        <begin position="258"/>
        <end position="278"/>
    </location>
</feature>
<protein>
    <submittedName>
        <fullName evidence="8">Branched-chain amino acid transport system / permease component family protein</fullName>
    </submittedName>
</protein>
<sequence length="342" mass="36215">MQLGRYSGIFILIAIIAIFAAWMPQSFLTEATFRTILQGQAITAILAIMLLFPLATGGFDLSAAQIMGFCALVCGALITREPRLDPGTAILLVMVLGALIGAVNGLLVTLFKLGSFIATLGTTSLLVGAAALVGNGEYLGPFPDSFRGLTAGNVFGIPVLTIYLLLIALVFWYILEHTPWGRRVYATGANPDAARLAGIRTDRFIFWSFVISGTGASVAGVLLASNLNSVNQSLGPQYLLPAFAAAFLGMTQLKPGRFNIWGTVLAIYLLGTGVQGLRLAGADLWVTDVFNGLALIIAVAITVFMQQRRRRREVKAKAAEAEGTNATSQASDDVTAAEPVKS</sequence>
<accession>A0A024H3F7</accession>
<organism evidence="8 9">
    <name type="scientific">Pseudarthrobacter siccitolerans</name>
    <dbReference type="NCBI Taxonomy" id="861266"/>
    <lineage>
        <taxon>Bacteria</taxon>
        <taxon>Bacillati</taxon>
        <taxon>Actinomycetota</taxon>
        <taxon>Actinomycetes</taxon>
        <taxon>Micrococcales</taxon>
        <taxon>Micrococcaceae</taxon>
        <taxon>Pseudarthrobacter</taxon>
    </lineage>
</organism>
<dbReference type="GO" id="GO:0005886">
    <property type="term" value="C:plasma membrane"/>
    <property type="evidence" value="ECO:0007669"/>
    <property type="project" value="UniProtKB-SubCell"/>
</dbReference>
<keyword evidence="4 7" id="KW-1133">Transmembrane helix</keyword>
<evidence type="ECO:0000256" key="7">
    <source>
        <dbReference type="SAM" id="Phobius"/>
    </source>
</evidence>
<dbReference type="AlphaFoldDB" id="A0A024H3F7"/>
<keyword evidence="3 7" id="KW-0812">Transmembrane</keyword>
<name>A0A024H3F7_9MICC</name>
<evidence type="ECO:0000313" key="8">
    <source>
        <dbReference type="EMBL" id="CCQ46518.1"/>
    </source>
</evidence>